<organism evidence="8 9">
    <name type="scientific">Marssonina brunnea f. sp. multigermtubi (strain MB_m1)</name>
    <name type="common">Marssonina leaf spot fungus</name>
    <dbReference type="NCBI Taxonomy" id="1072389"/>
    <lineage>
        <taxon>Eukaryota</taxon>
        <taxon>Fungi</taxon>
        <taxon>Dikarya</taxon>
        <taxon>Ascomycota</taxon>
        <taxon>Pezizomycotina</taxon>
        <taxon>Leotiomycetes</taxon>
        <taxon>Helotiales</taxon>
        <taxon>Drepanopezizaceae</taxon>
        <taxon>Drepanopeziza</taxon>
    </lineage>
</organism>
<feature type="region of interest" description="Disordered" evidence="6">
    <location>
        <begin position="778"/>
        <end position="838"/>
    </location>
</feature>
<dbReference type="OMA" id="NKFSRFW"/>
<dbReference type="InterPro" id="IPR029058">
    <property type="entry name" value="AB_hydrolase_fold"/>
</dbReference>
<comment type="similarity">
    <text evidence="2">Belongs to the TMCO4 family.</text>
</comment>
<feature type="compositionally biased region" description="Basic and acidic residues" evidence="6">
    <location>
        <begin position="795"/>
        <end position="806"/>
    </location>
</feature>
<dbReference type="Proteomes" id="UP000006753">
    <property type="component" value="Unassembled WGS sequence"/>
</dbReference>
<comment type="subcellular location">
    <subcellularLocation>
        <location evidence="1">Membrane</location>
        <topology evidence="1">Multi-pass membrane protein</topology>
    </subcellularLocation>
</comment>
<evidence type="ECO:0000256" key="7">
    <source>
        <dbReference type="SAM" id="Phobius"/>
    </source>
</evidence>
<evidence type="ECO:0000256" key="5">
    <source>
        <dbReference type="ARBA" id="ARBA00023136"/>
    </source>
</evidence>
<proteinExistence type="inferred from homology"/>
<accession>K1X1F5</accession>
<dbReference type="RefSeq" id="XP_007290187.1">
    <property type="nucleotide sequence ID" value="XM_007290125.1"/>
</dbReference>
<dbReference type="HOGENOM" id="CLU_007407_3_0_1"/>
<feature type="region of interest" description="Disordered" evidence="6">
    <location>
        <begin position="49"/>
        <end position="85"/>
    </location>
</feature>
<gene>
    <name evidence="8" type="ORF">MBM_02298</name>
</gene>
<reference evidence="8 9" key="1">
    <citation type="journal article" date="2012" name="BMC Genomics">
        <title>Sequencing the genome of Marssonina brunnea reveals fungus-poplar co-evolution.</title>
        <authorList>
            <person name="Zhu S."/>
            <person name="Cao Y.-Z."/>
            <person name="Jiang C."/>
            <person name="Tan B.-Y."/>
            <person name="Wang Z."/>
            <person name="Feng S."/>
            <person name="Zhang L."/>
            <person name="Su X.-H."/>
            <person name="Brejova B."/>
            <person name="Vinar T."/>
            <person name="Xu M."/>
            <person name="Wang M.-X."/>
            <person name="Zhang S.-G."/>
            <person name="Huang M.-R."/>
            <person name="Wu R."/>
            <person name="Zhou Y."/>
        </authorList>
    </citation>
    <scope>NUCLEOTIDE SEQUENCE [LARGE SCALE GENOMIC DNA]</scope>
    <source>
        <strain evidence="8 9">MB_m1</strain>
    </source>
</reference>
<feature type="transmembrane region" description="Helical" evidence="7">
    <location>
        <begin position="286"/>
        <end position="310"/>
    </location>
</feature>
<dbReference type="AlphaFoldDB" id="K1X1F5"/>
<dbReference type="GeneID" id="18758233"/>
<evidence type="ECO:0000256" key="6">
    <source>
        <dbReference type="SAM" id="MobiDB-lite"/>
    </source>
</evidence>
<evidence type="ECO:0000256" key="4">
    <source>
        <dbReference type="ARBA" id="ARBA00022989"/>
    </source>
</evidence>
<evidence type="ECO:0000256" key="3">
    <source>
        <dbReference type="ARBA" id="ARBA00022692"/>
    </source>
</evidence>
<dbReference type="Gene3D" id="3.40.50.1820">
    <property type="entry name" value="alpha/beta hydrolase"/>
    <property type="match status" value="1"/>
</dbReference>
<dbReference type="GO" id="GO:0016020">
    <property type="term" value="C:membrane"/>
    <property type="evidence" value="ECO:0007669"/>
    <property type="project" value="UniProtKB-SubCell"/>
</dbReference>
<evidence type="ECO:0000256" key="2">
    <source>
        <dbReference type="ARBA" id="ARBA00009824"/>
    </source>
</evidence>
<keyword evidence="9" id="KW-1185">Reference proteome</keyword>
<protein>
    <submittedName>
        <fullName evidence="8">YSIRK family gram-positive signal peptide</fullName>
    </submittedName>
</protein>
<dbReference type="InterPro" id="IPR007941">
    <property type="entry name" value="DUF726"/>
</dbReference>
<dbReference type="EMBL" id="JH921431">
    <property type="protein sequence ID" value="EKD19061.1"/>
    <property type="molecule type" value="Genomic_DNA"/>
</dbReference>
<keyword evidence="5 7" id="KW-0472">Membrane</keyword>
<evidence type="ECO:0000256" key="1">
    <source>
        <dbReference type="ARBA" id="ARBA00004141"/>
    </source>
</evidence>
<dbReference type="PANTHER" id="PTHR17920">
    <property type="entry name" value="TRANSMEMBRANE AND COILED-COIL DOMAIN-CONTAINING PROTEIN 4 TMCO4"/>
    <property type="match status" value="1"/>
</dbReference>
<name>K1X1F5_MARBU</name>
<feature type="compositionally biased region" description="Polar residues" evidence="6">
    <location>
        <begin position="807"/>
        <end position="816"/>
    </location>
</feature>
<feature type="compositionally biased region" description="Low complexity" evidence="6">
    <location>
        <begin position="58"/>
        <end position="71"/>
    </location>
</feature>
<dbReference type="SUPFAM" id="SSF53474">
    <property type="entry name" value="alpha/beta-Hydrolases"/>
    <property type="match status" value="1"/>
</dbReference>
<feature type="region of interest" description="Disordered" evidence="6">
    <location>
        <begin position="684"/>
        <end position="760"/>
    </location>
</feature>
<evidence type="ECO:0000313" key="9">
    <source>
        <dbReference type="Proteomes" id="UP000006753"/>
    </source>
</evidence>
<sequence>MAPNASDPKDLKLVLNLARRRALSTLIDKIISHMRSKIEASFNGPQAESAAPLFLGGNSRSSSSDNTSTSPQPSPSPDPGAEARQKRLAACLEKPLSTPKLRELQRDALSYLDNWAREVGAVLGKASGGPEDARSEQRRRDYWLAARNPAPTPHSSVVSPPPGVKDVAAEVEADARRRKEAQDVLRLQSRYHPVPTRLGTISKEERVCVVSCVVLLLLSLGHYSAHSRVLLCYLTSALALPLSVLMKEETEVAQTLLLASKALTADAETQKRRAENASSRRWKVGLASIAGAAVIGITGGLAAPAVAGAIGGIMGGVGLGGVASFFGIFAMNGALVGSLFGAFGGKMTGEMVDAYAKEVSDFRFLPLASEWGEHGTKEEAQTEGRRLRVTIGINGWLNNRDDVLKPWRVLGRESEVFALQYEMEALIALGTSLDDMVSSYAWSYIKMDILKRTVLATLWSALWPVYLLKMATSIDNPFAVARSRSEKAGEVLADALINKAQGERPVTLVGYSLGSRVIYSCLRSLADRKAFGLIEDVVFIGSPVPSSSNSWRVMRSVVSGKLINVYSENDYILAFLYRATSIQFGIAGLQDIGDVEGVDNLNLSKEVSGHLRYPELIGKILKKSGFEGILVEDTVIEGDVAEIQLLDVEMGVLNVQDGDQKGEGGYETDLLCLMDSEPPTAELEAGTSYADRDRRDPAQGFDPRSSRALDTERVGGSSIRHGLEDLTMGLADLDITNPNVERGSEPPQLSPAQTHPPGISQVNLNQQEQEQYIEAGRERGRGVVDTTQGLSGVDFTDRQHDHREYASDSSGSQMIDNDSDDDCGLTVVDHMPIPDDEQ</sequence>
<keyword evidence="3 7" id="KW-0812">Transmembrane</keyword>
<feature type="transmembrane region" description="Helical" evidence="7">
    <location>
        <begin position="322"/>
        <end position="343"/>
    </location>
</feature>
<evidence type="ECO:0000313" key="8">
    <source>
        <dbReference type="EMBL" id="EKD19061.1"/>
    </source>
</evidence>
<dbReference type="PANTHER" id="PTHR17920:SF22">
    <property type="entry name" value="DUF726 DOMAIN PROTEIN (AFU_ORTHOLOGUE AFUA_2G12860)"/>
    <property type="match status" value="1"/>
</dbReference>
<dbReference type="KEGG" id="mbe:MBM_02298"/>
<keyword evidence="4 7" id="KW-1133">Transmembrane helix</keyword>
<dbReference type="Pfam" id="PF05277">
    <property type="entry name" value="DUF726"/>
    <property type="match status" value="1"/>
</dbReference>
<dbReference type="eggNOG" id="KOG2385">
    <property type="taxonomic scope" value="Eukaryota"/>
</dbReference>
<feature type="compositionally biased region" description="Basic and acidic residues" evidence="6">
    <location>
        <begin position="704"/>
        <end position="713"/>
    </location>
</feature>
<dbReference type="OrthoDB" id="277931at2759"/>
<dbReference type="InParanoid" id="K1X1F5"/>